<feature type="domain" description="DUF4371" evidence="2">
    <location>
        <begin position="270"/>
        <end position="381"/>
    </location>
</feature>
<evidence type="ECO:0000313" key="4">
    <source>
        <dbReference type="Proteomes" id="UP001160148"/>
    </source>
</evidence>
<evidence type="ECO:0008006" key="5">
    <source>
        <dbReference type="Google" id="ProtNLM"/>
    </source>
</evidence>
<reference evidence="3 4" key="1">
    <citation type="submission" date="2023-01" db="EMBL/GenBank/DDBJ databases">
        <authorList>
            <person name="Whitehead M."/>
        </authorList>
    </citation>
    <scope>NUCLEOTIDE SEQUENCE [LARGE SCALE GENOMIC DNA]</scope>
</reference>
<dbReference type="PANTHER" id="PTHR46289">
    <property type="entry name" value="52 KDA REPRESSOR OF THE INHIBITOR OF THE PROTEIN KINASE-LIKE PROTEIN-RELATED"/>
    <property type="match status" value="1"/>
</dbReference>
<comment type="caution">
    <text evidence="3">The sequence shown here is derived from an EMBL/GenBank/DDBJ whole genome shotgun (WGS) entry which is preliminary data.</text>
</comment>
<sequence>MNKRKQSTLLEFCNKKKNNSSNSTVVTADVDDAVVISEVIPASTTTYNKVTTSNNSNIEVENDISSLVISNDIGLYINSSRVIEDTVKIKLLENKWKPPPSFKYPFSVHKKQGKEEKRFLRYNHFEQYPWLVYSESLSGCFCLYCTLFLVQNTGGKQNTEQLKKLVTVPLKKYAKLLGKHGDLETHSNNDYHKNAILCSEDFVRTHLCPDKRVDNLLSTERYRQVTENRNRLKPIVESIIFLGRQNIAFRGHRDQGNLTDKHNLNEIKISSSVVNEGNFRELLRFRIGSGDDCLKNHLLTAHSKATYISHTTQDQLIKCCKEEILTIILKDVKKSRYYSIIFDETTDIAHISQMSLILRYIDEKNQVFERFVGFLNCHDKSYDNANVDEELQVNEPKLTGEKLGDIVVSILKSMSLDLENCVGIGTDGCSVMISQLRGAVQQVQKHCVNAVHSPCSNHALNLSISKSSDVQLVRNTMGIIKEIISFFKLSSKRNFVLKNNLKGCRRSITSLCETRWVERHTSIFEFQSCLSEIIESLTDISEWTDHISSSKAKTLLMAVTCCDFIITLFALTDVLSVTLPASRLLQSYDRDIAEASDIINGIILTLSGKRSNCESDFSQLFEQSKNVMNTLDIDLKLPRIAKRQTQRSNTPAQSPEEYYRRVLYIPLLENISEDLQSRFLNTKTKGTFILMLLIPSNVLNISNDKKHELLQAVTYHYAYLDINILQFQGEIELWKTKWIESKNECKTIPENVLESITQCNEILFPGIRKILIILATLPVSVASAERSFSTLRRLKTWLRSQIGQERLTGLALLHVHRDIELDAWKIIDRFAEHKRFKEFVL</sequence>
<keyword evidence="4" id="KW-1185">Reference proteome</keyword>
<evidence type="ECO:0000313" key="3">
    <source>
        <dbReference type="EMBL" id="CAI6351167.1"/>
    </source>
</evidence>
<dbReference type="PANTHER" id="PTHR46289:SF14">
    <property type="entry name" value="DUF4371 DOMAIN-CONTAINING PROTEIN"/>
    <property type="match status" value="1"/>
</dbReference>
<dbReference type="EMBL" id="CARXXK010000001">
    <property type="protein sequence ID" value="CAI6351167.1"/>
    <property type="molecule type" value="Genomic_DNA"/>
</dbReference>
<dbReference type="InterPro" id="IPR025398">
    <property type="entry name" value="DUF4371"/>
</dbReference>
<dbReference type="Pfam" id="PF05699">
    <property type="entry name" value="Dimer_Tnp_hAT"/>
    <property type="match status" value="1"/>
</dbReference>
<accession>A0AAV0W5X6</accession>
<dbReference type="GO" id="GO:0046983">
    <property type="term" value="F:protein dimerization activity"/>
    <property type="evidence" value="ECO:0007669"/>
    <property type="project" value="InterPro"/>
</dbReference>
<evidence type="ECO:0000259" key="2">
    <source>
        <dbReference type="Pfam" id="PF14291"/>
    </source>
</evidence>
<name>A0AAV0W5X6_9HEMI</name>
<protein>
    <recommendedName>
        <fullName evidence="5">Repressor of the inhibitor of the protein kinase</fullName>
    </recommendedName>
</protein>
<dbReference type="InterPro" id="IPR008906">
    <property type="entry name" value="HATC_C_dom"/>
</dbReference>
<evidence type="ECO:0000259" key="1">
    <source>
        <dbReference type="Pfam" id="PF05699"/>
    </source>
</evidence>
<dbReference type="InterPro" id="IPR052958">
    <property type="entry name" value="IFN-induced_PKR_regulator"/>
</dbReference>
<dbReference type="Proteomes" id="UP001160148">
    <property type="component" value="Unassembled WGS sequence"/>
</dbReference>
<feature type="domain" description="HAT C-terminal dimerisation" evidence="1">
    <location>
        <begin position="750"/>
        <end position="818"/>
    </location>
</feature>
<organism evidence="3 4">
    <name type="scientific">Macrosiphum euphorbiae</name>
    <name type="common">potato aphid</name>
    <dbReference type="NCBI Taxonomy" id="13131"/>
    <lineage>
        <taxon>Eukaryota</taxon>
        <taxon>Metazoa</taxon>
        <taxon>Ecdysozoa</taxon>
        <taxon>Arthropoda</taxon>
        <taxon>Hexapoda</taxon>
        <taxon>Insecta</taxon>
        <taxon>Pterygota</taxon>
        <taxon>Neoptera</taxon>
        <taxon>Paraneoptera</taxon>
        <taxon>Hemiptera</taxon>
        <taxon>Sternorrhyncha</taxon>
        <taxon>Aphidomorpha</taxon>
        <taxon>Aphidoidea</taxon>
        <taxon>Aphididae</taxon>
        <taxon>Macrosiphini</taxon>
        <taxon>Macrosiphum</taxon>
    </lineage>
</organism>
<dbReference type="InterPro" id="IPR012337">
    <property type="entry name" value="RNaseH-like_sf"/>
</dbReference>
<gene>
    <name evidence="3" type="ORF">MEUPH1_LOCUS7543</name>
</gene>
<dbReference type="SUPFAM" id="SSF53098">
    <property type="entry name" value="Ribonuclease H-like"/>
    <property type="match status" value="1"/>
</dbReference>
<proteinExistence type="predicted"/>
<dbReference type="AlphaFoldDB" id="A0AAV0W5X6"/>
<dbReference type="Pfam" id="PF14291">
    <property type="entry name" value="DUF4371"/>
    <property type="match status" value="1"/>
</dbReference>